<geneLocation type="plasmid" evidence="1">
    <name>pMOC3</name>
</geneLocation>
<organism evidence="1">
    <name type="scientific">Methylobacterium oryzae CBMB20</name>
    <dbReference type="NCBI Taxonomy" id="693986"/>
    <lineage>
        <taxon>Bacteria</taxon>
        <taxon>Pseudomonadati</taxon>
        <taxon>Pseudomonadota</taxon>
        <taxon>Alphaproteobacteria</taxon>
        <taxon>Hyphomicrobiales</taxon>
        <taxon>Methylobacteriaceae</taxon>
        <taxon>Methylobacterium</taxon>
    </lineage>
</organism>
<name>A0A088B373_9HYPH</name>
<dbReference type="EMBL" id="JX627582">
    <property type="protein sequence ID" value="AGO88441.1"/>
    <property type="molecule type" value="Genomic_DNA"/>
</dbReference>
<gene>
    <name evidence="1" type="ORF">MOC_3p0030</name>
</gene>
<proteinExistence type="predicted"/>
<evidence type="ECO:0000313" key="1">
    <source>
        <dbReference type="EMBL" id="AGO88441.1"/>
    </source>
</evidence>
<protein>
    <submittedName>
        <fullName evidence="1">Protein of unassigned function</fullName>
    </submittedName>
</protein>
<reference evidence="1" key="1">
    <citation type="journal article" date="2014" name="PLoS ONE">
        <title>Genome Information of Methylobacterium oryzae, a Plant-Probiotic Methylotroph in the Phyllosphere.</title>
        <authorList>
            <person name="Kwak M.J."/>
            <person name="Jeong H."/>
            <person name="Madhaiyan M."/>
            <person name="Lee Y."/>
            <person name="Sa T.M."/>
            <person name="Oh T.K."/>
            <person name="Kim J.F."/>
        </authorList>
    </citation>
    <scope>NUCLEOTIDE SEQUENCE</scope>
    <source>
        <strain evidence="1">CBMB20</strain>
        <plasmid evidence="1">pMOC3</plasmid>
    </source>
</reference>
<sequence length="267" mass="29528">MTRPDWMNDPEAVRQYLEIEAEFGSWHARGHQLTPQESAELAALLQVAEPPWFRITAYVHIGFFIEGILKPGSNSTTMREVLEAVARSPAEAVAALRSEDDLEAPALKRQAAYVVRVILASTHELTADTPAAVFELAAQMQKSATRMIEDLGLQPRRGAPARNDHLYSFFAGITDLTEELGADPRIPGNAWVDIEDTPFSSFAKRALHVGVDRARRVLSCRPDVIPTDRLSIAEELDRLDGLSNLAIIKAIRAARKPRARKSADTPE</sequence>
<dbReference type="AlphaFoldDB" id="A0A088B373"/>
<keyword evidence="1" id="KW-0614">Plasmid</keyword>
<accession>A0A088B373</accession>